<dbReference type="AlphaFoldDB" id="A0AAD4NCY2"/>
<keyword evidence="2" id="KW-0472">Membrane</keyword>
<reference evidence="3" key="1">
    <citation type="submission" date="2022-01" db="EMBL/GenBank/DDBJ databases">
        <title>Genome Sequence Resource for Two Populations of Ditylenchus destructor, the Migratory Endoparasitic Phytonematode.</title>
        <authorList>
            <person name="Zhang H."/>
            <person name="Lin R."/>
            <person name="Xie B."/>
        </authorList>
    </citation>
    <scope>NUCLEOTIDE SEQUENCE</scope>
    <source>
        <strain evidence="3">BazhouSP</strain>
    </source>
</reference>
<dbReference type="InterPro" id="IPR004151">
    <property type="entry name" value="7TM_GPCR_serpentine_rcpt_Sre"/>
</dbReference>
<feature type="transmembrane region" description="Helical" evidence="2">
    <location>
        <begin position="167"/>
        <end position="188"/>
    </location>
</feature>
<sequence>MSSGSYVSPTACSLPEIPVDSIAIEVKSIHTTYFAVFLLLESIALIISGASVLMTVVMFNKHSHIMHVNCYRIMLNLILQYIAMHLIARVVEIILMFHYYNLCSNNLEAVTAWRTVQHPRISPFYWTNLAKVYLIMLGAFTLPAFVSERVCAMLFVSDYEQNTRWPLSIALLTTSNGLALLFNAIISFQWLDMYFVVALIVILNITALIVSYCCKWRSTKFYMRNLLPKNDEIYYSLSERYLSAQNIRVSRILAKLIMCVGILNIFLSIVYIERLSSSNLVPLAVNYELFDFVIALYAIFIPMVIRYESKVFKREVRKIVAPVTVRSFCICLKHNKTSALFTRKSHDASPLWHAPPVLENVLGVKLTHQTPQLETEAYFARLEQLWQQ</sequence>
<dbReference type="InterPro" id="IPR052854">
    <property type="entry name" value="Serpentine_rcpt_epsilon"/>
</dbReference>
<organism evidence="3 4">
    <name type="scientific">Ditylenchus destructor</name>
    <dbReference type="NCBI Taxonomy" id="166010"/>
    <lineage>
        <taxon>Eukaryota</taxon>
        <taxon>Metazoa</taxon>
        <taxon>Ecdysozoa</taxon>
        <taxon>Nematoda</taxon>
        <taxon>Chromadorea</taxon>
        <taxon>Rhabditida</taxon>
        <taxon>Tylenchina</taxon>
        <taxon>Tylenchomorpha</taxon>
        <taxon>Sphaerularioidea</taxon>
        <taxon>Anguinidae</taxon>
        <taxon>Anguininae</taxon>
        <taxon>Ditylenchus</taxon>
    </lineage>
</organism>
<keyword evidence="2" id="KW-1133">Transmembrane helix</keyword>
<evidence type="ECO:0000313" key="4">
    <source>
        <dbReference type="Proteomes" id="UP001201812"/>
    </source>
</evidence>
<keyword evidence="4" id="KW-1185">Reference proteome</keyword>
<dbReference type="PANTHER" id="PTHR47518:SF9">
    <property type="entry name" value="SERPENTINE RECEPTOR, CLASS T"/>
    <property type="match status" value="1"/>
</dbReference>
<dbReference type="GO" id="GO:0007606">
    <property type="term" value="P:sensory perception of chemical stimulus"/>
    <property type="evidence" value="ECO:0007669"/>
    <property type="project" value="InterPro"/>
</dbReference>
<keyword evidence="2" id="KW-0812">Transmembrane</keyword>
<proteinExistence type="inferred from homology"/>
<gene>
    <name evidence="3" type="ORF">DdX_03676</name>
</gene>
<dbReference type="GO" id="GO:0016020">
    <property type="term" value="C:membrane"/>
    <property type="evidence" value="ECO:0007669"/>
    <property type="project" value="InterPro"/>
</dbReference>
<comment type="similarity">
    <text evidence="1">Belongs to the nematode receptor-like protein sre family.</text>
</comment>
<comment type="caution">
    <text evidence="3">The sequence shown here is derived from an EMBL/GenBank/DDBJ whole genome shotgun (WGS) entry which is preliminary data.</text>
</comment>
<evidence type="ECO:0000256" key="2">
    <source>
        <dbReference type="SAM" id="Phobius"/>
    </source>
</evidence>
<dbReference type="Pfam" id="PF03125">
    <property type="entry name" value="Sre"/>
    <property type="match status" value="1"/>
</dbReference>
<dbReference type="PANTHER" id="PTHR47518">
    <property type="entry name" value="SERPENTINE RECEPTOR CLASS EPSILON-13-RELATED"/>
    <property type="match status" value="1"/>
</dbReference>
<dbReference type="Proteomes" id="UP001201812">
    <property type="component" value="Unassembled WGS sequence"/>
</dbReference>
<protein>
    <submittedName>
        <fullName evidence="3">Sre G protein-coupled chemoreceptor domain-containing protein</fullName>
    </submittedName>
</protein>
<feature type="transmembrane region" description="Helical" evidence="2">
    <location>
        <begin position="78"/>
        <end position="100"/>
    </location>
</feature>
<feature type="transmembrane region" description="Helical" evidence="2">
    <location>
        <begin position="33"/>
        <end position="57"/>
    </location>
</feature>
<accession>A0AAD4NCY2</accession>
<dbReference type="EMBL" id="JAKKPZ010000003">
    <property type="protein sequence ID" value="KAI1723515.1"/>
    <property type="molecule type" value="Genomic_DNA"/>
</dbReference>
<feature type="transmembrane region" description="Helical" evidence="2">
    <location>
        <begin position="252"/>
        <end position="272"/>
    </location>
</feature>
<feature type="transmembrane region" description="Helical" evidence="2">
    <location>
        <begin position="132"/>
        <end position="155"/>
    </location>
</feature>
<feature type="transmembrane region" description="Helical" evidence="2">
    <location>
        <begin position="194"/>
        <end position="214"/>
    </location>
</feature>
<feature type="transmembrane region" description="Helical" evidence="2">
    <location>
        <begin position="284"/>
        <end position="305"/>
    </location>
</feature>
<evidence type="ECO:0000256" key="1">
    <source>
        <dbReference type="ARBA" id="ARBA00006803"/>
    </source>
</evidence>
<evidence type="ECO:0000313" key="3">
    <source>
        <dbReference type="EMBL" id="KAI1723515.1"/>
    </source>
</evidence>
<name>A0AAD4NCY2_9BILA</name>